<organism evidence="3 4">
    <name type="scientific">Streptomyces luteosporeus</name>
    <dbReference type="NCBI Taxonomy" id="173856"/>
    <lineage>
        <taxon>Bacteria</taxon>
        <taxon>Bacillati</taxon>
        <taxon>Actinomycetota</taxon>
        <taxon>Actinomycetes</taxon>
        <taxon>Kitasatosporales</taxon>
        <taxon>Streptomycetaceae</taxon>
        <taxon>Streptomyces</taxon>
    </lineage>
</organism>
<gene>
    <name evidence="3" type="ORF">GCM10010315_26100</name>
</gene>
<sequence length="60" mass="6226">MYAVTTAALELRNFSVISATAVTFSAFAMSLGLLPGDEDRSGAREGAWAKRNAPAQAHGA</sequence>
<feature type="region of interest" description="Disordered" evidence="1">
    <location>
        <begin position="39"/>
        <end position="60"/>
    </location>
</feature>
<name>A0ABP6G760_9ACTN</name>
<dbReference type="Proteomes" id="UP001500886">
    <property type="component" value="Unassembled WGS sequence"/>
</dbReference>
<accession>A0ABP6G760</accession>
<keyword evidence="4" id="KW-1185">Reference proteome</keyword>
<keyword evidence="2" id="KW-0812">Transmembrane</keyword>
<evidence type="ECO:0000256" key="2">
    <source>
        <dbReference type="SAM" id="Phobius"/>
    </source>
</evidence>
<keyword evidence="2" id="KW-1133">Transmembrane helix</keyword>
<proteinExistence type="predicted"/>
<evidence type="ECO:0000313" key="3">
    <source>
        <dbReference type="EMBL" id="GAA2715954.1"/>
    </source>
</evidence>
<comment type="caution">
    <text evidence="3">The sequence shown here is derived from an EMBL/GenBank/DDBJ whole genome shotgun (WGS) entry which is preliminary data.</text>
</comment>
<feature type="transmembrane region" description="Helical" evidence="2">
    <location>
        <begin position="14"/>
        <end position="34"/>
    </location>
</feature>
<reference evidence="4" key="1">
    <citation type="journal article" date="2019" name="Int. J. Syst. Evol. Microbiol.">
        <title>The Global Catalogue of Microorganisms (GCM) 10K type strain sequencing project: providing services to taxonomists for standard genome sequencing and annotation.</title>
        <authorList>
            <consortium name="The Broad Institute Genomics Platform"/>
            <consortium name="The Broad Institute Genome Sequencing Center for Infectious Disease"/>
            <person name="Wu L."/>
            <person name="Ma J."/>
        </authorList>
    </citation>
    <scope>NUCLEOTIDE SEQUENCE [LARGE SCALE GENOMIC DNA]</scope>
    <source>
        <strain evidence="4">JCM 4542</strain>
    </source>
</reference>
<evidence type="ECO:0000313" key="4">
    <source>
        <dbReference type="Proteomes" id="UP001500886"/>
    </source>
</evidence>
<protein>
    <submittedName>
        <fullName evidence="3">Uncharacterized protein</fullName>
    </submittedName>
</protein>
<keyword evidence="2" id="KW-0472">Membrane</keyword>
<evidence type="ECO:0000256" key="1">
    <source>
        <dbReference type="SAM" id="MobiDB-lite"/>
    </source>
</evidence>
<dbReference type="EMBL" id="BAAASL010000008">
    <property type="protein sequence ID" value="GAA2715954.1"/>
    <property type="molecule type" value="Genomic_DNA"/>
</dbReference>